<reference evidence="1" key="1">
    <citation type="submission" date="2021-02" db="EMBL/GenBank/DDBJ databases">
        <authorList>
            <consortium name="DOE Joint Genome Institute"/>
            <person name="Ahrendt S."/>
            <person name="Looney B.P."/>
            <person name="Miyauchi S."/>
            <person name="Morin E."/>
            <person name="Drula E."/>
            <person name="Courty P.E."/>
            <person name="Chicoki N."/>
            <person name="Fauchery L."/>
            <person name="Kohler A."/>
            <person name="Kuo A."/>
            <person name="Labutti K."/>
            <person name="Pangilinan J."/>
            <person name="Lipzen A."/>
            <person name="Riley R."/>
            <person name="Andreopoulos W."/>
            <person name="He G."/>
            <person name="Johnson J."/>
            <person name="Barry K.W."/>
            <person name="Grigoriev I.V."/>
            <person name="Nagy L."/>
            <person name="Hibbett D."/>
            <person name="Henrissat B."/>
            <person name="Matheny P.B."/>
            <person name="Labbe J."/>
            <person name="Martin F."/>
        </authorList>
    </citation>
    <scope>NUCLEOTIDE SEQUENCE</scope>
    <source>
        <strain evidence="1">FP105234-sp</strain>
    </source>
</reference>
<reference evidence="1" key="2">
    <citation type="journal article" date="2022" name="New Phytol.">
        <title>Evolutionary transition to the ectomycorrhizal habit in the genomes of a hyperdiverse lineage of mushroom-forming fungi.</title>
        <authorList>
            <person name="Looney B."/>
            <person name="Miyauchi S."/>
            <person name="Morin E."/>
            <person name="Drula E."/>
            <person name="Courty P.E."/>
            <person name="Kohler A."/>
            <person name="Kuo A."/>
            <person name="LaButti K."/>
            <person name="Pangilinan J."/>
            <person name="Lipzen A."/>
            <person name="Riley R."/>
            <person name="Andreopoulos W."/>
            <person name="He G."/>
            <person name="Johnson J."/>
            <person name="Nolan M."/>
            <person name="Tritt A."/>
            <person name="Barry K.W."/>
            <person name="Grigoriev I.V."/>
            <person name="Nagy L.G."/>
            <person name="Hibbett D."/>
            <person name="Henrissat B."/>
            <person name="Matheny P.B."/>
            <person name="Labbe J."/>
            <person name="Martin F.M."/>
        </authorList>
    </citation>
    <scope>NUCLEOTIDE SEQUENCE</scope>
    <source>
        <strain evidence="1">FP105234-sp</strain>
    </source>
</reference>
<organism evidence="1 2">
    <name type="scientific">Auriscalpium vulgare</name>
    <dbReference type="NCBI Taxonomy" id="40419"/>
    <lineage>
        <taxon>Eukaryota</taxon>
        <taxon>Fungi</taxon>
        <taxon>Dikarya</taxon>
        <taxon>Basidiomycota</taxon>
        <taxon>Agaricomycotina</taxon>
        <taxon>Agaricomycetes</taxon>
        <taxon>Russulales</taxon>
        <taxon>Auriscalpiaceae</taxon>
        <taxon>Auriscalpium</taxon>
    </lineage>
</organism>
<dbReference type="Proteomes" id="UP000814033">
    <property type="component" value="Unassembled WGS sequence"/>
</dbReference>
<comment type="caution">
    <text evidence="1">The sequence shown here is derived from an EMBL/GenBank/DDBJ whole genome shotgun (WGS) entry which is preliminary data.</text>
</comment>
<gene>
    <name evidence="1" type="ORF">FA95DRAFT_708890</name>
</gene>
<dbReference type="EMBL" id="MU276128">
    <property type="protein sequence ID" value="KAI0041356.1"/>
    <property type="molecule type" value="Genomic_DNA"/>
</dbReference>
<feature type="non-terminal residue" evidence="1">
    <location>
        <position position="218"/>
    </location>
</feature>
<sequence>MLPLSTPLQSTPPRGGIPLASDASLHSTPPQFKNAGFEPFSTATDTAAVTHNRLAVEMGSRFIGPMPVSQFFDEFVPPPRDAKGKPVKKPSSKKFPKSSALSEASFIAEIEKRKLCPNLQFLDTHHTSDPEHPKELKPDISVVAPGQDPVWRKMELVIERKPRAHDPFNNLPSLKRGENNHEKSFLHDSKEAVANRGQITSYAVAQFQAQFRECAFSV</sequence>
<keyword evidence="2" id="KW-1185">Reference proteome</keyword>
<protein>
    <submittedName>
        <fullName evidence="1">Uncharacterized protein</fullName>
    </submittedName>
</protein>
<evidence type="ECO:0000313" key="2">
    <source>
        <dbReference type="Proteomes" id="UP000814033"/>
    </source>
</evidence>
<proteinExistence type="predicted"/>
<accession>A0ACB8RCM5</accession>
<name>A0ACB8RCM5_9AGAM</name>
<evidence type="ECO:0000313" key="1">
    <source>
        <dbReference type="EMBL" id="KAI0041356.1"/>
    </source>
</evidence>